<gene>
    <name evidence="6" type="ORF">H8E23_18060</name>
</gene>
<protein>
    <submittedName>
        <fullName evidence="6">DUF86 domain-containing protein</fullName>
    </submittedName>
</protein>
<evidence type="ECO:0000313" key="6">
    <source>
        <dbReference type="EMBL" id="MBC8363290.1"/>
    </source>
</evidence>
<keyword evidence="5" id="KW-0378">Hydrolase</keyword>
<keyword evidence="4" id="KW-0547">Nucleotide-binding</keyword>
<dbReference type="GO" id="GO:0016787">
    <property type="term" value="F:hydrolase activity"/>
    <property type="evidence" value="ECO:0007669"/>
    <property type="project" value="UniProtKB-KW"/>
</dbReference>
<sequence>MTRTVALYIKDIIQNMADVEEFIQGFSFETFISDKKTFNAVVRSIEVIGEATKNIPESIRSIYPDIPWKEMAGMRDKLIHFYFGVDREAVWLTVKERIPTIRPIFELILRDMEKNKK</sequence>
<dbReference type="InterPro" id="IPR008201">
    <property type="entry name" value="HepT-like"/>
</dbReference>
<keyword evidence="1" id="KW-0597">Phosphoprotein</keyword>
<evidence type="ECO:0000313" key="7">
    <source>
        <dbReference type="Proteomes" id="UP000603434"/>
    </source>
</evidence>
<evidence type="ECO:0000256" key="3">
    <source>
        <dbReference type="ARBA" id="ARBA00022722"/>
    </source>
</evidence>
<comment type="caution">
    <text evidence="6">The sequence shown here is derived from an EMBL/GenBank/DDBJ whole genome shotgun (WGS) entry which is preliminary data.</text>
</comment>
<dbReference type="Proteomes" id="UP000603434">
    <property type="component" value="Unassembled WGS sequence"/>
</dbReference>
<dbReference type="PANTHER" id="PTHR34139">
    <property type="entry name" value="UPF0331 PROTEIN MJ0127"/>
    <property type="match status" value="1"/>
</dbReference>
<dbReference type="GO" id="GO:0000166">
    <property type="term" value="F:nucleotide binding"/>
    <property type="evidence" value="ECO:0007669"/>
    <property type="project" value="UniProtKB-KW"/>
</dbReference>
<accession>A0A8J6TIL2</accession>
<evidence type="ECO:0000256" key="1">
    <source>
        <dbReference type="ARBA" id="ARBA00022553"/>
    </source>
</evidence>
<evidence type="ECO:0000256" key="4">
    <source>
        <dbReference type="ARBA" id="ARBA00022741"/>
    </source>
</evidence>
<dbReference type="PANTHER" id="PTHR34139:SF1">
    <property type="entry name" value="RNASE MJ1380-RELATED"/>
    <property type="match status" value="1"/>
</dbReference>
<keyword evidence="2" id="KW-1277">Toxin-antitoxin system</keyword>
<dbReference type="GO" id="GO:0004540">
    <property type="term" value="F:RNA nuclease activity"/>
    <property type="evidence" value="ECO:0007669"/>
    <property type="project" value="InterPro"/>
</dbReference>
<keyword evidence="3" id="KW-0540">Nuclease</keyword>
<proteinExistence type="predicted"/>
<dbReference type="EMBL" id="JACNJH010000285">
    <property type="protein sequence ID" value="MBC8363290.1"/>
    <property type="molecule type" value="Genomic_DNA"/>
</dbReference>
<reference evidence="6 7" key="1">
    <citation type="submission" date="2020-08" db="EMBL/GenBank/DDBJ databases">
        <title>Bridging the membrane lipid divide: bacteria of the FCB group superphylum have the potential to synthesize archaeal ether lipids.</title>
        <authorList>
            <person name="Villanueva L."/>
            <person name="Von Meijenfeldt F.A.B."/>
            <person name="Westbye A.B."/>
            <person name="Yadav S."/>
            <person name="Hopmans E.C."/>
            <person name="Dutilh B.E."/>
            <person name="Sinninghe Damste J.S."/>
        </authorList>
    </citation>
    <scope>NUCLEOTIDE SEQUENCE [LARGE SCALE GENOMIC DNA]</scope>
    <source>
        <strain evidence="6">NIOZ-UU30</strain>
    </source>
</reference>
<evidence type="ECO:0000256" key="5">
    <source>
        <dbReference type="ARBA" id="ARBA00022801"/>
    </source>
</evidence>
<dbReference type="AlphaFoldDB" id="A0A8J6TIL2"/>
<dbReference type="InterPro" id="IPR051813">
    <property type="entry name" value="HepT_RNase_toxin"/>
</dbReference>
<dbReference type="GO" id="GO:0110001">
    <property type="term" value="C:toxin-antitoxin complex"/>
    <property type="evidence" value="ECO:0007669"/>
    <property type="project" value="InterPro"/>
</dbReference>
<evidence type="ECO:0000256" key="2">
    <source>
        <dbReference type="ARBA" id="ARBA00022649"/>
    </source>
</evidence>
<dbReference type="Pfam" id="PF01934">
    <property type="entry name" value="HepT-like"/>
    <property type="match status" value="1"/>
</dbReference>
<name>A0A8J6TIL2_9BACT</name>
<organism evidence="6 7">
    <name type="scientific">Candidatus Desulfatibia profunda</name>
    <dbReference type="NCBI Taxonomy" id="2841695"/>
    <lineage>
        <taxon>Bacteria</taxon>
        <taxon>Pseudomonadati</taxon>
        <taxon>Thermodesulfobacteriota</taxon>
        <taxon>Desulfobacteria</taxon>
        <taxon>Desulfobacterales</taxon>
        <taxon>Desulfobacterales incertae sedis</taxon>
        <taxon>Candidatus Desulfatibia</taxon>
    </lineage>
</organism>